<evidence type="ECO:0000313" key="8">
    <source>
        <dbReference type="Proteomes" id="UP001500467"/>
    </source>
</evidence>
<dbReference type="Gene3D" id="3.40.47.10">
    <property type="match status" value="2"/>
</dbReference>
<proteinExistence type="inferred from homology"/>
<feature type="domain" description="Thiolase N-terminal" evidence="5">
    <location>
        <begin position="10"/>
        <end position="260"/>
    </location>
</feature>
<dbReference type="InterPro" id="IPR020616">
    <property type="entry name" value="Thiolase_N"/>
</dbReference>
<dbReference type="InterPro" id="IPR020617">
    <property type="entry name" value="Thiolase_C"/>
</dbReference>
<sequence>MEESDVGDPVIVEAVRTPIGKRGGDLAGLHAAELLGAAQAAVLDRSGVDPAEVEQLVSGTVTQAGEQAGNIARTAWLHAGLPEACGATSVDAQCGSAQQAAHLVAGLITAGAIDVGIACGVEAMSRVPLGANVAGTANRRPESWSVDLPDQYSAAERIARRRGLTREDLDAFGLASQRKAAAAWHEGRFDREVVGVTASVLDEHDSPTGEHRLVTRDQGLRETSREALGRLKPVLDGGLHTAGTSSQISDGASAVLIMDAARARALGLRPRARIRAQALIGAEPYYHLDGPVQSTQRVLDRAGMTIGDLDLFEVNEAFASVVLSWQQVHKPDPELVNVNGGAIALGHPVGNTGSRLLTTALHELERRDGTTALVSMCAGGAMSTATILERR</sequence>
<dbReference type="PANTHER" id="PTHR43365:SF1">
    <property type="entry name" value="ACETYL-COA C-ACYLTRANSFERASE"/>
    <property type="match status" value="1"/>
</dbReference>
<organism evidence="7 8">
    <name type="scientific">Prauserella alba</name>
    <dbReference type="NCBI Taxonomy" id="176898"/>
    <lineage>
        <taxon>Bacteria</taxon>
        <taxon>Bacillati</taxon>
        <taxon>Actinomycetota</taxon>
        <taxon>Actinomycetes</taxon>
        <taxon>Pseudonocardiales</taxon>
        <taxon>Pseudonocardiaceae</taxon>
        <taxon>Prauserella</taxon>
    </lineage>
</organism>
<accession>A0ABP4GHB0</accession>
<keyword evidence="3 4" id="KW-0012">Acyltransferase</keyword>
<keyword evidence="2 4" id="KW-0808">Transferase</keyword>
<dbReference type="InterPro" id="IPR020613">
    <property type="entry name" value="Thiolase_CS"/>
</dbReference>
<comment type="similarity">
    <text evidence="1 4">Belongs to the thiolase-like superfamily. Thiolase family.</text>
</comment>
<evidence type="ECO:0000256" key="1">
    <source>
        <dbReference type="ARBA" id="ARBA00010982"/>
    </source>
</evidence>
<dbReference type="PANTHER" id="PTHR43365">
    <property type="entry name" value="BLR7806 PROTEIN"/>
    <property type="match status" value="1"/>
</dbReference>
<comment type="caution">
    <text evidence="7">The sequence shown here is derived from an EMBL/GenBank/DDBJ whole genome shotgun (WGS) entry which is preliminary data.</text>
</comment>
<keyword evidence="8" id="KW-1185">Reference proteome</keyword>
<dbReference type="InterPro" id="IPR016039">
    <property type="entry name" value="Thiolase-like"/>
</dbReference>
<dbReference type="Pfam" id="PF02803">
    <property type="entry name" value="Thiolase_C"/>
    <property type="match status" value="1"/>
</dbReference>
<gene>
    <name evidence="7" type="ORF">GCM10009675_49090</name>
</gene>
<protein>
    <submittedName>
        <fullName evidence="7">Steroid 3-ketoacyl-CoA thiolase</fullName>
    </submittedName>
</protein>
<dbReference type="Pfam" id="PF00108">
    <property type="entry name" value="Thiolase_N"/>
    <property type="match status" value="1"/>
</dbReference>
<dbReference type="PROSITE" id="PS00737">
    <property type="entry name" value="THIOLASE_2"/>
    <property type="match status" value="1"/>
</dbReference>
<dbReference type="NCBIfam" id="TIGR01930">
    <property type="entry name" value="AcCoA-C-Actrans"/>
    <property type="match status" value="1"/>
</dbReference>
<evidence type="ECO:0000259" key="5">
    <source>
        <dbReference type="Pfam" id="PF00108"/>
    </source>
</evidence>
<evidence type="ECO:0000259" key="6">
    <source>
        <dbReference type="Pfam" id="PF02803"/>
    </source>
</evidence>
<evidence type="ECO:0000256" key="3">
    <source>
        <dbReference type="ARBA" id="ARBA00023315"/>
    </source>
</evidence>
<dbReference type="SUPFAM" id="SSF53901">
    <property type="entry name" value="Thiolase-like"/>
    <property type="match status" value="2"/>
</dbReference>
<evidence type="ECO:0000313" key="7">
    <source>
        <dbReference type="EMBL" id="GAA1220501.1"/>
    </source>
</evidence>
<feature type="domain" description="Thiolase C-terminal" evidence="6">
    <location>
        <begin position="269"/>
        <end position="390"/>
    </location>
</feature>
<dbReference type="NCBIfam" id="NF005889">
    <property type="entry name" value="PRK07850.1"/>
    <property type="match status" value="1"/>
</dbReference>
<dbReference type="InterPro" id="IPR002155">
    <property type="entry name" value="Thiolase"/>
</dbReference>
<dbReference type="CDD" id="cd00751">
    <property type="entry name" value="thiolase"/>
    <property type="match status" value="1"/>
</dbReference>
<dbReference type="PIRSF" id="PIRSF000429">
    <property type="entry name" value="Ac-CoA_Ac_transf"/>
    <property type="match status" value="1"/>
</dbReference>
<name>A0ABP4GHB0_9PSEU</name>
<evidence type="ECO:0000256" key="2">
    <source>
        <dbReference type="ARBA" id="ARBA00022679"/>
    </source>
</evidence>
<reference evidence="8" key="1">
    <citation type="journal article" date="2019" name="Int. J. Syst. Evol. Microbiol.">
        <title>The Global Catalogue of Microorganisms (GCM) 10K type strain sequencing project: providing services to taxonomists for standard genome sequencing and annotation.</title>
        <authorList>
            <consortium name="The Broad Institute Genomics Platform"/>
            <consortium name="The Broad Institute Genome Sequencing Center for Infectious Disease"/>
            <person name="Wu L."/>
            <person name="Ma J."/>
        </authorList>
    </citation>
    <scope>NUCLEOTIDE SEQUENCE [LARGE SCALE GENOMIC DNA]</scope>
    <source>
        <strain evidence="8">JCM 13022</strain>
    </source>
</reference>
<evidence type="ECO:0000256" key="4">
    <source>
        <dbReference type="RuleBase" id="RU003557"/>
    </source>
</evidence>
<dbReference type="Proteomes" id="UP001500467">
    <property type="component" value="Unassembled WGS sequence"/>
</dbReference>
<dbReference type="EMBL" id="BAAALM010000019">
    <property type="protein sequence ID" value="GAA1220501.1"/>
    <property type="molecule type" value="Genomic_DNA"/>
</dbReference>